<dbReference type="RefSeq" id="WP_345840571.1">
    <property type="nucleotide sequence ID" value="NZ_JBDIME010000038.1"/>
</dbReference>
<organism evidence="2 3">
    <name type="scientific">Sphingomonas oligophenolica</name>
    <dbReference type="NCBI Taxonomy" id="301154"/>
    <lineage>
        <taxon>Bacteria</taxon>
        <taxon>Pseudomonadati</taxon>
        <taxon>Pseudomonadota</taxon>
        <taxon>Alphaproteobacteria</taxon>
        <taxon>Sphingomonadales</taxon>
        <taxon>Sphingomonadaceae</taxon>
        <taxon>Sphingomonas</taxon>
    </lineage>
</organism>
<dbReference type="Pfam" id="PF01850">
    <property type="entry name" value="PIN"/>
    <property type="match status" value="1"/>
</dbReference>
<evidence type="ECO:0000313" key="3">
    <source>
        <dbReference type="Proteomes" id="UP001419910"/>
    </source>
</evidence>
<sequence>MLLRLLTGDDADQARVARSIIDEDFIVTATVFIETAWVLRSRYGWNRTKLAQGLRMVIDLPHAVSVPDHAAWAIDRLEAGADFADMMHIATAAGATRFATFDQGVAKKAGAAAPLSIETLA</sequence>
<evidence type="ECO:0000313" key="2">
    <source>
        <dbReference type="EMBL" id="MEN2793101.1"/>
    </source>
</evidence>
<dbReference type="Proteomes" id="UP001419910">
    <property type="component" value="Unassembled WGS sequence"/>
</dbReference>
<name>A0ABU9YBC4_9SPHN</name>
<accession>A0ABU9YBC4</accession>
<dbReference type="InterPro" id="IPR029060">
    <property type="entry name" value="PIN-like_dom_sf"/>
</dbReference>
<feature type="domain" description="PIN" evidence="1">
    <location>
        <begin position="2"/>
        <end position="109"/>
    </location>
</feature>
<comment type="caution">
    <text evidence="2">The sequence shown here is derived from an EMBL/GenBank/DDBJ whole genome shotgun (WGS) entry which is preliminary data.</text>
</comment>
<dbReference type="Gene3D" id="3.40.50.1010">
    <property type="entry name" value="5'-nuclease"/>
    <property type="match status" value="1"/>
</dbReference>
<evidence type="ECO:0000259" key="1">
    <source>
        <dbReference type="Pfam" id="PF01850"/>
    </source>
</evidence>
<dbReference type="EMBL" id="JBDIME010000038">
    <property type="protein sequence ID" value="MEN2793101.1"/>
    <property type="molecule type" value="Genomic_DNA"/>
</dbReference>
<reference evidence="2 3" key="1">
    <citation type="submission" date="2024-05" db="EMBL/GenBank/DDBJ databases">
        <authorList>
            <person name="Liu Q."/>
            <person name="Xin Y.-H."/>
        </authorList>
    </citation>
    <scope>NUCLEOTIDE SEQUENCE [LARGE SCALE GENOMIC DNA]</scope>
    <source>
        <strain evidence="2 3">CGMCC 1.10181</strain>
    </source>
</reference>
<dbReference type="CDD" id="cd18683">
    <property type="entry name" value="PIN_VapC-like"/>
    <property type="match status" value="1"/>
</dbReference>
<gene>
    <name evidence="2" type="ORF">ABC974_25980</name>
</gene>
<proteinExistence type="predicted"/>
<dbReference type="InterPro" id="IPR002716">
    <property type="entry name" value="PIN_dom"/>
</dbReference>
<dbReference type="SUPFAM" id="SSF88723">
    <property type="entry name" value="PIN domain-like"/>
    <property type="match status" value="1"/>
</dbReference>
<keyword evidence="3" id="KW-1185">Reference proteome</keyword>
<protein>
    <submittedName>
        <fullName evidence="2">Type II toxin-antitoxin system VapC family toxin</fullName>
    </submittedName>
</protein>